<reference evidence="2 3" key="1">
    <citation type="submission" date="2016-10" db="EMBL/GenBank/DDBJ databases">
        <authorList>
            <person name="de Groot N.N."/>
        </authorList>
    </citation>
    <scope>NUCLEOTIDE SEQUENCE [LARGE SCALE GENOMIC DNA]</scope>
    <source>
        <strain evidence="2 3">DSM 18346</strain>
    </source>
</reference>
<evidence type="ECO:0008006" key="4">
    <source>
        <dbReference type="Google" id="ProtNLM"/>
    </source>
</evidence>
<keyword evidence="1" id="KW-1133">Transmembrane helix</keyword>
<keyword evidence="3" id="KW-1185">Reference proteome</keyword>
<organism evidence="2 3">
    <name type="scientific">Natronincola ferrireducens</name>
    <dbReference type="NCBI Taxonomy" id="393762"/>
    <lineage>
        <taxon>Bacteria</taxon>
        <taxon>Bacillati</taxon>
        <taxon>Bacillota</taxon>
        <taxon>Clostridia</taxon>
        <taxon>Peptostreptococcales</taxon>
        <taxon>Natronincolaceae</taxon>
        <taxon>Natronincola</taxon>
    </lineage>
</organism>
<evidence type="ECO:0000313" key="2">
    <source>
        <dbReference type="EMBL" id="SDK51792.1"/>
    </source>
</evidence>
<dbReference type="Proteomes" id="UP000198718">
    <property type="component" value="Unassembled WGS sequence"/>
</dbReference>
<protein>
    <recommendedName>
        <fullName evidence="4">PilX N-terminal</fullName>
    </recommendedName>
</protein>
<evidence type="ECO:0000256" key="1">
    <source>
        <dbReference type="SAM" id="Phobius"/>
    </source>
</evidence>
<dbReference type="AlphaFoldDB" id="A0A1G9CJJ2"/>
<feature type="transmembrane region" description="Helical" evidence="1">
    <location>
        <begin position="12"/>
        <end position="35"/>
    </location>
</feature>
<dbReference type="OrthoDB" id="1951224at2"/>
<evidence type="ECO:0000313" key="3">
    <source>
        <dbReference type="Proteomes" id="UP000198718"/>
    </source>
</evidence>
<dbReference type="EMBL" id="FNFP01000002">
    <property type="protein sequence ID" value="SDK51792.1"/>
    <property type="molecule type" value="Genomic_DNA"/>
</dbReference>
<keyword evidence="1" id="KW-0472">Membrane</keyword>
<proteinExistence type="predicted"/>
<keyword evidence="1" id="KW-0812">Transmembrane</keyword>
<name>A0A1G9CJJ2_9FIRM</name>
<accession>A0A1G9CJJ2</accession>
<sequence>MEKGLTNKRGSIVVNVFIIGLIIFTLMISAVTLVANDYQRVASSSHSIKAYFLAESAMEEAYHEILILVDDVVVEYLEDLKEYKMDFINKMKEEEVHPNEYQPPQLGDYLQDRMLVNLAFYNKIVENPFHNYSPYHYYKRSFTYDSNHNTIVIEVVGVYNQARKFIRGEARLPIAYNKVKDRYNLPQVEVVSLEMISSYQTYGGYEDTSK</sequence>
<dbReference type="RefSeq" id="WP_090552831.1">
    <property type="nucleotide sequence ID" value="NZ_FNFP01000002.1"/>
</dbReference>
<gene>
    <name evidence="2" type="ORF">SAMN05660472_01481</name>
</gene>
<dbReference type="STRING" id="393762.SAMN05660472_01481"/>